<comment type="caution">
    <text evidence="1">The sequence shown here is derived from an EMBL/GenBank/DDBJ whole genome shotgun (WGS) entry which is preliminary data.</text>
</comment>
<name>A0ABW2WP17_9ACTN</name>
<evidence type="ECO:0000313" key="2">
    <source>
        <dbReference type="Proteomes" id="UP001596915"/>
    </source>
</evidence>
<dbReference type="EMBL" id="JBHTGL010000008">
    <property type="protein sequence ID" value="MFD0622985.1"/>
    <property type="molecule type" value="Genomic_DNA"/>
</dbReference>
<reference evidence="2" key="1">
    <citation type="journal article" date="2019" name="Int. J. Syst. Evol. Microbiol.">
        <title>The Global Catalogue of Microorganisms (GCM) 10K type strain sequencing project: providing services to taxonomists for standard genome sequencing and annotation.</title>
        <authorList>
            <consortium name="The Broad Institute Genomics Platform"/>
            <consortium name="The Broad Institute Genome Sequencing Center for Infectious Disease"/>
            <person name="Wu L."/>
            <person name="Ma J."/>
        </authorList>
    </citation>
    <scope>NUCLEOTIDE SEQUENCE [LARGE SCALE GENOMIC DNA]</scope>
    <source>
        <strain evidence="2">JCM 12607</strain>
    </source>
</reference>
<organism evidence="1 2">
    <name type="scientific">Streptomyces sanglieri</name>
    <dbReference type="NCBI Taxonomy" id="193460"/>
    <lineage>
        <taxon>Bacteria</taxon>
        <taxon>Bacillati</taxon>
        <taxon>Actinomycetota</taxon>
        <taxon>Actinomycetes</taxon>
        <taxon>Kitasatosporales</taxon>
        <taxon>Streptomycetaceae</taxon>
        <taxon>Streptomyces</taxon>
    </lineage>
</organism>
<accession>A0ABW2WP17</accession>
<gene>
    <name evidence="1" type="ORF">ACFQ2K_09315</name>
</gene>
<protein>
    <submittedName>
        <fullName evidence="1">Uncharacterized protein</fullName>
    </submittedName>
</protein>
<evidence type="ECO:0000313" key="1">
    <source>
        <dbReference type="EMBL" id="MFD0622985.1"/>
    </source>
</evidence>
<dbReference type="Proteomes" id="UP001596915">
    <property type="component" value="Unassembled WGS sequence"/>
</dbReference>
<sequence length="63" mass="6630">MAAGLDVARLDADAVRDGHLADPHAGVLVLQELADLGPDLVAVPVELVRDEFVDRGPGAFLRD</sequence>
<proteinExistence type="predicted"/>
<keyword evidence="2" id="KW-1185">Reference proteome</keyword>